<keyword evidence="2" id="KW-1185">Reference proteome</keyword>
<dbReference type="Pfam" id="PF01527">
    <property type="entry name" value="HTH_Tnp_1"/>
    <property type="match status" value="1"/>
</dbReference>
<dbReference type="InterPro" id="IPR009057">
    <property type="entry name" value="Homeodomain-like_sf"/>
</dbReference>
<dbReference type="InterPro" id="IPR002514">
    <property type="entry name" value="Transposase_8"/>
</dbReference>
<evidence type="ECO:0000313" key="1">
    <source>
        <dbReference type="EMBL" id="NEX63511.1"/>
    </source>
</evidence>
<dbReference type="GO" id="GO:0003677">
    <property type="term" value="F:DNA binding"/>
    <property type="evidence" value="ECO:0007669"/>
    <property type="project" value="InterPro"/>
</dbReference>
<dbReference type="GO" id="GO:0006313">
    <property type="term" value="P:DNA transposition"/>
    <property type="evidence" value="ECO:0007669"/>
    <property type="project" value="InterPro"/>
</dbReference>
<name>A0A6B3SS88_9BURK</name>
<proteinExistence type="predicted"/>
<dbReference type="Proteomes" id="UP000482155">
    <property type="component" value="Unassembled WGS sequence"/>
</dbReference>
<accession>A0A6B3SS88</accession>
<comment type="caution">
    <text evidence="1">The sequence shown here is derived from an EMBL/GenBank/DDBJ whole genome shotgun (WGS) entry which is preliminary data.</text>
</comment>
<dbReference type="SUPFAM" id="SSF46689">
    <property type="entry name" value="Homeodomain-like"/>
    <property type="match status" value="1"/>
</dbReference>
<gene>
    <name evidence="1" type="ORF">G3574_20735</name>
</gene>
<organism evidence="1 2">
    <name type="scientific">Noviherbaspirillum galbum</name>
    <dbReference type="NCBI Taxonomy" id="2709383"/>
    <lineage>
        <taxon>Bacteria</taxon>
        <taxon>Pseudomonadati</taxon>
        <taxon>Pseudomonadota</taxon>
        <taxon>Betaproteobacteria</taxon>
        <taxon>Burkholderiales</taxon>
        <taxon>Oxalobacteraceae</taxon>
        <taxon>Noviherbaspirillum</taxon>
    </lineage>
</organism>
<reference evidence="1 2" key="1">
    <citation type="submission" date="2020-02" db="EMBL/GenBank/DDBJ databases">
        <authorList>
            <person name="Kim M.K."/>
        </authorList>
    </citation>
    <scope>NUCLEOTIDE SEQUENCE [LARGE SCALE GENOMIC DNA]</scope>
    <source>
        <strain evidence="1 2">17J57-3</strain>
    </source>
</reference>
<dbReference type="EMBL" id="JAAIVB010000072">
    <property type="protein sequence ID" value="NEX63511.1"/>
    <property type="molecule type" value="Genomic_DNA"/>
</dbReference>
<sequence length="100" mass="10518">MKAQILAECERPGASIAAVAMAHGINANLVHKWRARAVRRQGATVAASAASFVPVPLPAAGIAACPELRIELCRGPVKAIVSWPLAEAAQCAAWLREVLR</sequence>
<protein>
    <submittedName>
        <fullName evidence="1">Transposase</fullName>
    </submittedName>
</protein>
<evidence type="ECO:0000313" key="2">
    <source>
        <dbReference type="Proteomes" id="UP000482155"/>
    </source>
</evidence>
<dbReference type="AlphaFoldDB" id="A0A6B3SS88"/>
<dbReference type="GO" id="GO:0004803">
    <property type="term" value="F:transposase activity"/>
    <property type="evidence" value="ECO:0007669"/>
    <property type="project" value="InterPro"/>
</dbReference>